<feature type="compositionally biased region" description="Basic residues" evidence="3">
    <location>
        <begin position="359"/>
        <end position="370"/>
    </location>
</feature>
<dbReference type="GeneID" id="110301777"/>
<feature type="region of interest" description="Disordered" evidence="3">
    <location>
        <begin position="566"/>
        <end position="608"/>
    </location>
</feature>
<feature type="region of interest" description="Disordered" evidence="3">
    <location>
        <begin position="18"/>
        <end position="51"/>
    </location>
</feature>
<dbReference type="Pfam" id="PF09736">
    <property type="entry name" value="Bud13"/>
    <property type="match status" value="1"/>
</dbReference>
<dbReference type="GO" id="GO:0071005">
    <property type="term" value="C:U2-type precatalytic spliceosome"/>
    <property type="evidence" value="ECO:0007669"/>
    <property type="project" value="Ensembl"/>
</dbReference>
<accession>A0A6P5QJ65</accession>
<evidence type="ECO:0000313" key="5">
    <source>
        <dbReference type="RefSeq" id="XP_021028081.1"/>
    </source>
</evidence>
<dbReference type="RefSeq" id="XP_021028081.1">
    <property type="nucleotide sequence ID" value="XM_021172422.2"/>
</dbReference>
<keyword evidence="4" id="KW-1185">Reference proteome</keyword>
<dbReference type="GO" id="GO:0003723">
    <property type="term" value="F:RNA binding"/>
    <property type="evidence" value="ECO:0007669"/>
    <property type="project" value="TreeGrafter"/>
</dbReference>
<feature type="compositionally biased region" description="Gly residues" evidence="3">
    <location>
        <begin position="20"/>
        <end position="29"/>
    </location>
</feature>
<dbReference type="PANTHER" id="PTHR31809">
    <property type="entry name" value="BUD13 HOMOLOG"/>
    <property type="match status" value="1"/>
</dbReference>
<feature type="compositionally biased region" description="Basic and acidic residues" evidence="3">
    <location>
        <begin position="467"/>
        <end position="478"/>
    </location>
</feature>
<dbReference type="GO" id="GO:0005654">
    <property type="term" value="C:nucleoplasm"/>
    <property type="evidence" value="ECO:0007669"/>
    <property type="project" value="Ensembl"/>
</dbReference>
<protein>
    <recommendedName>
        <fullName evidence="2">BUD13 homolog</fullName>
    </recommendedName>
</protein>
<sequence length="650" mass="73506">MAAAPPLTKAEYLKRYLSGTDGGLEGGPEAGRKRRKKRPKPGGAGGKGMRIVDDDVGWAAISTAKLEKEEEEDGDLPVVAEFVDERPEEVKQMEAFRSSAKWKLLGGHGEDGHFHHDDQDSSPPRRVRHDTPDPSPPRKARHDTPEPSPPRRVRHDTPDLSPPRRVRHDTPDPSSPRKARHDTPDPSPPRRVRHDTPDLSPPRRVRHDTPDPSPPRRVRHDTPDLSPPRRVRHDTPDPSPPRRVRHDSAASPPRKCHRNSSAVSPRRGHHGSLGTSSPRQTHNHSPTAAQHRRTLDSSGAQHLRRAHHESPDLELHKAKSSKAAERAPGKAASQSGLGPSHPSLSTNSKYEHDSDLSPPRKRQAKAHFGAKKQLDSKGIYQKASDSDLSPPRKKKNSGHQDSDSDLSPPRNRARRQSSDSDLSPPRRRQRTKSSDSDLSPPRRSPRPGKKAAHMYSGAKTGLVTDVQQEHQELKKQDQDTTDLGAQFEFTETVFRDKSGRKRNLKLERLEQRRKAEKDSERDELYAQWGKGLAQSRQQQQNVEDAMKEMQKPLARYIDDEDLDRMLREQEREGDPMANFIKKNKAKENKNKNVKPRYSGPAPPPNRFNIWPGYRWDGVDRSNGFEQKRFARLASKKAVEELAYKWSVEDM</sequence>
<feature type="compositionally biased region" description="Polar residues" evidence="3">
    <location>
        <begin position="332"/>
        <end position="348"/>
    </location>
</feature>
<evidence type="ECO:0000256" key="2">
    <source>
        <dbReference type="ARBA" id="ARBA00014454"/>
    </source>
</evidence>
<feature type="compositionally biased region" description="Basic residues" evidence="3">
    <location>
        <begin position="443"/>
        <end position="452"/>
    </location>
</feature>
<dbReference type="GO" id="GO:0000398">
    <property type="term" value="P:mRNA splicing, via spliceosome"/>
    <property type="evidence" value="ECO:0007669"/>
    <property type="project" value="Ensembl"/>
</dbReference>
<dbReference type="InterPro" id="IPR018609">
    <property type="entry name" value="Bud13"/>
</dbReference>
<dbReference type="Proteomes" id="UP000515126">
    <property type="component" value="Chromosome 9"/>
</dbReference>
<dbReference type="InterPro" id="IPR051112">
    <property type="entry name" value="CWC26_splicing_factor"/>
</dbReference>
<evidence type="ECO:0000256" key="1">
    <source>
        <dbReference type="ARBA" id="ARBA00011069"/>
    </source>
</evidence>
<dbReference type="AlphaFoldDB" id="A0A6P5QJ65"/>
<feature type="compositionally biased region" description="Basic and acidic residues" evidence="3">
    <location>
        <begin position="308"/>
        <end position="328"/>
    </location>
</feature>
<dbReference type="KEGG" id="mcal:110301777"/>
<feature type="compositionally biased region" description="Basic and acidic residues" evidence="3">
    <location>
        <begin position="108"/>
        <end position="119"/>
    </location>
</feature>
<gene>
    <name evidence="5" type="primary">Bud13</name>
</gene>
<comment type="similarity">
    <text evidence="1">Belongs to the CWC26 family.</text>
</comment>
<feature type="compositionally biased region" description="Polar residues" evidence="3">
    <location>
        <begin position="273"/>
        <end position="288"/>
    </location>
</feature>
<dbReference type="PANTHER" id="PTHR31809:SF0">
    <property type="entry name" value="BUD13 HOMOLOG"/>
    <property type="match status" value="1"/>
</dbReference>
<organism evidence="4 5">
    <name type="scientific">Mus caroli</name>
    <name type="common">Ryukyu mouse</name>
    <name type="synonym">Ricefield mouse</name>
    <dbReference type="NCBI Taxonomy" id="10089"/>
    <lineage>
        <taxon>Eukaryota</taxon>
        <taxon>Metazoa</taxon>
        <taxon>Chordata</taxon>
        <taxon>Craniata</taxon>
        <taxon>Vertebrata</taxon>
        <taxon>Euteleostomi</taxon>
        <taxon>Mammalia</taxon>
        <taxon>Eutheria</taxon>
        <taxon>Euarchontoglires</taxon>
        <taxon>Glires</taxon>
        <taxon>Rodentia</taxon>
        <taxon>Myomorpha</taxon>
        <taxon>Muroidea</taxon>
        <taxon>Muridae</taxon>
        <taxon>Murinae</taxon>
        <taxon>Mus</taxon>
        <taxon>Mus</taxon>
    </lineage>
</organism>
<reference evidence="5" key="1">
    <citation type="submission" date="2025-08" db="UniProtKB">
        <authorList>
            <consortium name="RefSeq"/>
        </authorList>
    </citation>
    <scope>IDENTIFICATION</scope>
</reference>
<evidence type="ECO:0000313" key="4">
    <source>
        <dbReference type="Proteomes" id="UP000515126"/>
    </source>
</evidence>
<proteinExistence type="inferred from homology"/>
<dbReference type="CTD" id="84811"/>
<dbReference type="GO" id="GO:0070274">
    <property type="term" value="C:RES complex"/>
    <property type="evidence" value="ECO:0007669"/>
    <property type="project" value="TreeGrafter"/>
</dbReference>
<name>A0A6P5QJ65_MUSCR</name>
<feature type="region of interest" description="Disordered" evidence="3">
    <location>
        <begin position="104"/>
        <end position="483"/>
    </location>
</feature>
<evidence type="ECO:0000256" key="3">
    <source>
        <dbReference type="SAM" id="MobiDB-lite"/>
    </source>
</evidence>